<dbReference type="EMBL" id="AP022563">
    <property type="protein sequence ID" value="BBX18622.1"/>
    <property type="molecule type" value="Genomic_DNA"/>
</dbReference>
<name>A0A7I7K5E8_9MYCO</name>
<keyword evidence="2" id="KW-1133">Transmembrane helix</keyword>
<feature type="region of interest" description="Disordered" evidence="1">
    <location>
        <begin position="1"/>
        <end position="50"/>
    </location>
</feature>
<feature type="transmembrane region" description="Helical" evidence="2">
    <location>
        <begin position="77"/>
        <end position="101"/>
    </location>
</feature>
<keyword evidence="4" id="KW-1185">Reference proteome</keyword>
<sequence length="241" mass="24599">MCNHLRMEPDADPEARIRDLERPLAERARASELGTQPYPTSAGVPVPPPAPYPQSFGESPYYAPPQRVVHKRSASTALWLVPVVVGVVVVATAIVAVAFFVTSAPEVSAPRPGIAGGGGSIDAPEVPAAPVAPGLGVDPGERLVTVGPGASVSLGGVESERTVRCDGGTVSVSGVRNVVDVQGPCAGIVVSGVDNIVTVETAETITASGLDNQITYRTGAPEVSRSGSRNIVEQRPVGGTP</sequence>
<evidence type="ECO:0000256" key="2">
    <source>
        <dbReference type="SAM" id="Phobius"/>
    </source>
</evidence>
<reference evidence="3 4" key="1">
    <citation type="journal article" date="2019" name="Emerg. Microbes Infect.">
        <title>Comprehensive subspecies identification of 175 nontuberculous mycobacteria species based on 7547 genomic profiles.</title>
        <authorList>
            <person name="Matsumoto Y."/>
            <person name="Kinjo T."/>
            <person name="Motooka D."/>
            <person name="Nabeya D."/>
            <person name="Jung N."/>
            <person name="Uechi K."/>
            <person name="Horii T."/>
            <person name="Iida T."/>
            <person name="Fujita J."/>
            <person name="Nakamura S."/>
        </authorList>
    </citation>
    <scope>NUCLEOTIDE SEQUENCE [LARGE SCALE GENOMIC DNA]</scope>
    <source>
        <strain evidence="3 4">JCM 6396</strain>
    </source>
</reference>
<dbReference type="Proteomes" id="UP000467006">
    <property type="component" value="Chromosome"/>
</dbReference>
<keyword evidence="2" id="KW-0812">Transmembrane</keyword>
<dbReference type="KEGG" id="mdu:MDUV_34820"/>
<dbReference type="OrthoDB" id="4697236at2"/>
<proteinExistence type="predicted"/>
<feature type="compositionally biased region" description="Basic and acidic residues" evidence="1">
    <location>
        <begin position="1"/>
        <end position="30"/>
    </location>
</feature>
<gene>
    <name evidence="3" type="ORF">MDUV_34820</name>
</gene>
<evidence type="ECO:0000256" key="1">
    <source>
        <dbReference type="SAM" id="MobiDB-lite"/>
    </source>
</evidence>
<accession>A0A7I7K5E8</accession>
<dbReference type="Pfam" id="PF11259">
    <property type="entry name" value="DUF3060"/>
    <property type="match status" value="1"/>
</dbReference>
<dbReference type="AlphaFoldDB" id="A0A7I7K5E8"/>
<evidence type="ECO:0000313" key="4">
    <source>
        <dbReference type="Proteomes" id="UP000467006"/>
    </source>
</evidence>
<organism evidence="3 4">
    <name type="scientific">Mycolicibacterium duvalii</name>
    <dbReference type="NCBI Taxonomy" id="39688"/>
    <lineage>
        <taxon>Bacteria</taxon>
        <taxon>Bacillati</taxon>
        <taxon>Actinomycetota</taxon>
        <taxon>Actinomycetes</taxon>
        <taxon>Mycobacteriales</taxon>
        <taxon>Mycobacteriaceae</taxon>
        <taxon>Mycolicibacterium</taxon>
    </lineage>
</organism>
<keyword evidence="2" id="KW-0472">Membrane</keyword>
<protein>
    <submittedName>
        <fullName evidence="3">Membrane protein</fullName>
    </submittedName>
</protein>
<evidence type="ECO:0000313" key="3">
    <source>
        <dbReference type="EMBL" id="BBX18622.1"/>
    </source>
</evidence>
<feature type="region of interest" description="Disordered" evidence="1">
    <location>
        <begin position="220"/>
        <end position="241"/>
    </location>
</feature>
<dbReference type="InterPro" id="IPR021417">
    <property type="entry name" value="DUF3060"/>
</dbReference>